<feature type="transmembrane region" description="Helical" evidence="5">
    <location>
        <begin position="247"/>
        <end position="268"/>
    </location>
</feature>
<evidence type="ECO:0000256" key="5">
    <source>
        <dbReference type="SAM" id="Phobius"/>
    </source>
</evidence>
<evidence type="ECO:0000256" key="2">
    <source>
        <dbReference type="ARBA" id="ARBA00022692"/>
    </source>
</evidence>
<keyword evidence="4 5" id="KW-0472">Membrane</keyword>
<feature type="transmembrane region" description="Helical" evidence="5">
    <location>
        <begin position="280"/>
        <end position="298"/>
    </location>
</feature>
<evidence type="ECO:0000256" key="1">
    <source>
        <dbReference type="ARBA" id="ARBA00004141"/>
    </source>
</evidence>
<dbReference type="GO" id="GO:0005886">
    <property type="term" value="C:plasma membrane"/>
    <property type="evidence" value="ECO:0007669"/>
    <property type="project" value="TreeGrafter"/>
</dbReference>
<dbReference type="Gene3D" id="1.20.1420.30">
    <property type="entry name" value="NCX, central ion-binding region"/>
    <property type="match status" value="1"/>
</dbReference>
<name>A0A0G1NTJ2_9BACT</name>
<comment type="caution">
    <text evidence="7">The sequence shown here is derived from an EMBL/GenBank/DDBJ whole genome shotgun (WGS) entry which is preliminary data.</text>
</comment>
<keyword evidence="2 5" id="KW-0812">Transmembrane</keyword>
<feature type="transmembrane region" description="Helical" evidence="5">
    <location>
        <begin position="73"/>
        <end position="96"/>
    </location>
</feature>
<evidence type="ECO:0000259" key="6">
    <source>
        <dbReference type="Pfam" id="PF01699"/>
    </source>
</evidence>
<sequence>MKILGLIFLIYVFSFVLIKAADQVVIALRHLTKSSSSKGVFILSALLLALATSFPELFVGITSSLEGTPNLSLGNVLGANIANISLVVGAATLLVGRVNVHGEFLRRDVWIALVAGILPIVLVFDGELSRVDGLILLSLYGAYASSFFKDRFLEIGQEIKEGTFIHKFFRRVNNIDGNKTKEAARLFLGIAVLLVSANLIVNTAQSLAAAANIPVFLIGLILLSIGTTLPELGFSIKSLQDKEPTMFFGNLLGSIIANSTLVIGVTAVISPIRVAAIEEYLIAAVTFVVVFLVFWLFIRSKLKLERWEAGVLLAIYIVFVVVEFL</sequence>
<dbReference type="GO" id="GO:0005262">
    <property type="term" value="F:calcium channel activity"/>
    <property type="evidence" value="ECO:0007669"/>
    <property type="project" value="TreeGrafter"/>
</dbReference>
<protein>
    <submittedName>
        <fullName evidence="7">Na+/Ca+ antiporter, CaCA family</fullName>
    </submittedName>
</protein>
<feature type="transmembrane region" description="Helical" evidence="5">
    <location>
        <begin position="40"/>
        <end position="61"/>
    </location>
</feature>
<dbReference type="InterPro" id="IPR044880">
    <property type="entry name" value="NCX_ion-bd_dom_sf"/>
</dbReference>
<comment type="subcellular location">
    <subcellularLocation>
        <location evidence="1">Membrane</location>
        <topology evidence="1">Multi-pass membrane protein</topology>
    </subcellularLocation>
</comment>
<feature type="transmembrane region" description="Helical" evidence="5">
    <location>
        <begin position="183"/>
        <end position="201"/>
    </location>
</feature>
<feature type="transmembrane region" description="Helical" evidence="5">
    <location>
        <begin position="6"/>
        <end position="28"/>
    </location>
</feature>
<accession>A0A0G1NTJ2</accession>
<dbReference type="InterPro" id="IPR004837">
    <property type="entry name" value="NaCa_Exmemb"/>
</dbReference>
<gene>
    <name evidence="7" type="ORF">UX34_C0008G0013</name>
</gene>
<evidence type="ECO:0000256" key="3">
    <source>
        <dbReference type="ARBA" id="ARBA00022989"/>
    </source>
</evidence>
<dbReference type="EMBL" id="LCLV01000008">
    <property type="protein sequence ID" value="KKU24014.1"/>
    <property type="molecule type" value="Genomic_DNA"/>
</dbReference>
<dbReference type="PANTHER" id="PTHR10846">
    <property type="entry name" value="SODIUM/POTASSIUM/CALCIUM EXCHANGER"/>
    <property type="match status" value="1"/>
</dbReference>
<dbReference type="InterPro" id="IPR004481">
    <property type="entry name" value="K/Na/Ca-exchanger"/>
</dbReference>
<evidence type="ECO:0000256" key="4">
    <source>
        <dbReference type="ARBA" id="ARBA00023136"/>
    </source>
</evidence>
<organism evidence="7 8">
    <name type="scientific">Candidatus Woesebacteria bacterium GW2011_GWF1_46_13</name>
    <dbReference type="NCBI Taxonomy" id="1618602"/>
    <lineage>
        <taxon>Bacteria</taxon>
        <taxon>Candidatus Woeseibacteriota</taxon>
    </lineage>
</organism>
<reference evidence="7 8" key="1">
    <citation type="journal article" date="2015" name="Nature">
        <title>rRNA introns, odd ribosomes, and small enigmatic genomes across a large radiation of phyla.</title>
        <authorList>
            <person name="Brown C.T."/>
            <person name="Hug L.A."/>
            <person name="Thomas B.C."/>
            <person name="Sharon I."/>
            <person name="Castelle C.J."/>
            <person name="Singh A."/>
            <person name="Wilkins M.J."/>
            <person name="Williams K.H."/>
            <person name="Banfield J.F."/>
        </authorList>
    </citation>
    <scope>NUCLEOTIDE SEQUENCE [LARGE SCALE GENOMIC DNA]</scope>
</reference>
<dbReference type="GO" id="GO:0008273">
    <property type="term" value="F:calcium, potassium:sodium antiporter activity"/>
    <property type="evidence" value="ECO:0007669"/>
    <property type="project" value="TreeGrafter"/>
</dbReference>
<keyword evidence="3 5" id="KW-1133">Transmembrane helix</keyword>
<dbReference type="GO" id="GO:0006874">
    <property type="term" value="P:intracellular calcium ion homeostasis"/>
    <property type="evidence" value="ECO:0007669"/>
    <property type="project" value="TreeGrafter"/>
</dbReference>
<feature type="transmembrane region" description="Helical" evidence="5">
    <location>
        <begin position="207"/>
        <end position="226"/>
    </location>
</feature>
<evidence type="ECO:0000313" key="7">
    <source>
        <dbReference type="EMBL" id="KKU24014.1"/>
    </source>
</evidence>
<evidence type="ECO:0000313" key="8">
    <source>
        <dbReference type="Proteomes" id="UP000034643"/>
    </source>
</evidence>
<feature type="transmembrane region" description="Helical" evidence="5">
    <location>
        <begin position="307"/>
        <end position="324"/>
    </location>
</feature>
<dbReference type="AlphaFoldDB" id="A0A0G1NTJ2"/>
<feature type="domain" description="Sodium/calcium exchanger membrane region" evidence="6">
    <location>
        <begin position="185"/>
        <end position="323"/>
    </location>
</feature>
<dbReference type="Pfam" id="PF01699">
    <property type="entry name" value="Na_Ca_ex"/>
    <property type="match status" value="2"/>
</dbReference>
<dbReference type="PANTHER" id="PTHR10846:SF8">
    <property type="entry name" value="INNER MEMBRANE PROTEIN YRBG"/>
    <property type="match status" value="1"/>
</dbReference>
<feature type="domain" description="Sodium/calcium exchanger membrane region" evidence="6">
    <location>
        <begin position="7"/>
        <end position="145"/>
    </location>
</feature>
<dbReference type="Proteomes" id="UP000034643">
    <property type="component" value="Unassembled WGS sequence"/>
</dbReference>
<proteinExistence type="predicted"/>